<dbReference type="OrthoDB" id="1426759at2"/>
<dbReference type="Gene3D" id="3.40.50.1110">
    <property type="entry name" value="SGNH hydrolase"/>
    <property type="match status" value="1"/>
</dbReference>
<dbReference type="GO" id="GO:0016788">
    <property type="term" value="F:hydrolase activity, acting on ester bonds"/>
    <property type="evidence" value="ECO:0007669"/>
    <property type="project" value="UniProtKB-ARBA"/>
</dbReference>
<organism evidence="1 2">
    <name type="scientific">Cellulophaga fucicola</name>
    <dbReference type="NCBI Taxonomy" id="76595"/>
    <lineage>
        <taxon>Bacteria</taxon>
        <taxon>Pseudomonadati</taxon>
        <taxon>Bacteroidota</taxon>
        <taxon>Flavobacteriia</taxon>
        <taxon>Flavobacteriales</taxon>
        <taxon>Flavobacteriaceae</taxon>
        <taxon>Cellulophaga</taxon>
    </lineage>
</organism>
<accession>A0A1K1LZD9</accession>
<dbReference type="Proteomes" id="UP000183257">
    <property type="component" value="Unassembled WGS sequence"/>
</dbReference>
<proteinExistence type="predicted"/>
<gene>
    <name evidence="1" type="ORF">SAMN05660313_00216</name>
</gene>
<dbReference type="RefSeq" id="WP_072301911.1">
    <property type="nucleotide sequence ID" value="NZ_FPIY01000001.1"/>
</dbReference>
<dbReference type="AlphaFoldDB" id="A0A1K1LZD9"/>
<sequence length="316" mass="36732">MKRVILKFVIYSLVLVLALELLVRVFHLHNERPERYLDEYGVEKWVPNQEGYSVTGNRKQNVGAYRINNFGFNSVYDDYTVSKDSIEVAIVGDSFIEGFHQNYTNSISRKVEKKLPNIKVLEFGYAGYNLSEELNLIASYNHLFKDIDRVVIYMRYTDDLITGEYKVSGRLSLDTPVNRLLKKSKLIVYAKDIGAFDPIKDKIAATINFVKGVKTPEVKETNKDAIYLANFKKLIKTYNYDKEKNVLLLDYSLCSSEFLSYLKQNNFKTIDFSSDFIKSKEPKTLIYDQHWNNLGREIIADEIVNYIKNENIELVK</sequence>
<dbReference type="STRING" id="76595.SAMN05660313_00216"/>
<dbReference type="InterPro" id="IPR036514">
    <property type="entry name" value="SGNH_hydro_sf"/>
</dbReference>
<evidence type="ECO:0008006" key="3">
    <source>
        <dbReference type="Google" id="ProtNLM"/>
    </source>
</evidence>
<keyword evidence="2" id="KW-1185">Reference proteome</keyword>
<dbReference type="SUPFAM" id="SSF52266">
    <property type="entry name" value="SGNH hydrolase"/>
    <property type="match status" value="1"/>
</dbReference>
<evidence type="ECO:0000313" key="1">
    <source>
        <dbReference type="EMBL" id="SFW16260.1"/>
    </source>
</evidence>
<name>A0A1K1LZD9_9FLAO</name>
<dbReference type="EMBL" id="FPIY01000001">
    <property type="protein sequence ID" value="SFW16260.1"/>
    <property type="molecule type" value="Genomic_DNA"/>
</dbReference>
<reference evidence="2" key="1">
    <citation type="submission" date="2016-11" db="EMBL/GenBank/DDBJ databases">
        <authorList>
            <person name="Varghese N."/>
            <person name="Submissions S."/>
        </authorList>
    </citation>
    <scope>NUCLEOTIDE SEQUENCE [LARGE SCALE GENOMIC DNA]</scope>
    <source>
        <strain evidence="2">DSM 24786</strain>
    </source>
</reference>
<protein>
    <recommendedName>
        <fullName evidence="3">SGNH/GDSL hydrolase family protein</fullName>
    </recommendedName>
</protein>
<evidence type="ECO:0000313" key="2">
    <source>
        <dbReference type="Proteomes" id="UP000183257"/>
    </source>
</evidence>